<evidence type="ECO:0000313" key="2">
    <source>
        <dbReference type="Proteomes" id="UP000468413"/>
    </source>
</evidence>
<organism evidence="1 2">
    <name type="scientific">Bifidobacterium cebidarum</name>
    <dbReference type="NCBI Taxonomy" id="2650773"/>
    <lineage>
        <taxon>Bacteria</taxon>
        <taxon>Bacillati</taxon>
        <taxon>Actinomycetota</taxon>
        <taxon>Actinomycetes</taxon>
        <taxon>Bifidobacteriales</taxon>
        <taxon>Bifidobacteriaceae</taxon>
        <taxon>Bifidobacterium</taxon>
    </lineage>
</organism>
<dbReference type="EMBL" id="WBVS01000001">
    <property type="protein sequence ID" value="KAB7789458.1"/>
    <property type="molecule type" value="Genomic_DNA"/>
</dbReference>
<gene>
    <name evidence="1" type="ORF">F7D08_0410</name>
</gene>
<comment type="caution">
    <text evidence="1">The sequence shown here is derived from an EMBL/GenBank/DDBJ whole genome shotgun (WGS) entry which is preliminary data.</text>
</comment>
<keyword evidence="2" id="KW-1185">Reference proteome</keyword>
<name>A0A6I1GN25_9BIFI</name>
<dbReference type="RefSeq" id="WP_152209038.1">
    <property type="nucleotide sequence ID" value="NZ_WBVS01000001.1"/>
</dbReference>
<evidence type="ECO:0000313" key="1">
    <source>
        <dbReference type="EMBL" id="KAB7789458.1"/>
    </source>
</evidence>
<evidence type="ECO:0008006" key="3">
    <source>
        <dbReference type="Google" id="ProtNLM"/>
    </source>
</evidence>
<dbReference type="Proteomes" id="UP000468413">
    <property type="component" value="Unassembled WGS sequence"/>
</dbReference>
<protein>
    <recommendedName>
        <fullName evidence="3">DUF3168 domain-containing protein</fullName>
    </recommendedName>
</protein>
<accession>A0A6I1GN25</accession>
<sequence length="124" mass="13503">MSSLIVEQRDRLAMRLRETLGGMAAVVTDDAQKARPQADRIAVLIEWPDIDYPTWGNDPETTWRVDLIAGTMATQARSLETIGKALDLIAGTDLCVIQARAVTFTLSGVGDLSAYQLTINPSDL</sequence>
<proteinExistence type="predicted"/>
<reference evidence="1 2" key="1">
    <citation type="submission" date="2019-09" db="EMBL/GenBank/DDBJ databases">
        <title>Characterization of the phylogenetic diversity of two novel species belonging to the genus Bifidobacterium: Bifidobacterium cebidarum sp. nov. and Bifidobacterium leontopitheci sp. nov.</title>
        <authorList>
            <person name="Lugli G.A."/>
            <person name="Duranti S."/>
            <person name="Milani C."/>
            <person name="Turroni F."/>
            <person name="Ventura M."/>
        </authorList>
    </citation>
    <scope>NUCLEOTIDE SEQUENCE [LARGE SCALE GENOMIC DNA]</scope>
    <source>
        <strain evidence="1 2">LMG 31469</strain>
    </source>
</reference>
<dbReference type="AlphaFoldDB" id="A0A6I1GN25"/>